<dbReference type="NCBIfam" id="TIGR01633">
    <property type="entry name" value="phi3626_gp14_N"/>
    <property type="match status" value="1"/>
</dbReference>
<evidence type="ECO:0000313" key="2">
    <source>
        <dbReference type="Proteomes" id="UP000824125"/>
    </source>
</evidence>
<dbReference type="Gene3D" id="2.40.30.200">
    <property type="match status" value="1"/>
</dbReference>
<sequence>MYDFTYGGVAASSLGVYAVQRPNVPVPERNVELIEVQGMDGSLTVDYGTYKDVTFTVPCNFMSTSPDAFESDARKIRPWLLSTPLLSRLEFTDDAGWCRIVKKVSVGEITRQNKLIGTFDVSFTCDPYMYDVSSLEESALTVGTNTVQNLYLPAKPYFHFSGEGTGRISYGGMACSFILGQDVYVDAARELAYNNNGAAVEVDFTSGSWEDFILPTGETKITTNGTGVTGVTWTPRWRVL</sequence>
<dbReference type="EMBL" id="DVNM01000013">
    <property type="protein sequence ID" value="HIU68801.1"/>
    <property type="molecule type" value="Genomic_DNA"/>
</dbReference>
<evidence type="ECO:0000313" key="1">
    <source>
        <dbReference type="EMBL" id="HIU68801.1"/>
    </source>
</evidence>
<protein>
    <submittedName>
        <fullName evidence="1">Phage tail family protein</fullName>
    </submittedName>
</protein>
<accession>A0A9D1MTE6</accession>
<comment type="caution">
    <text evidence="1">The sequence shown here is derived from an EMBL/GenBank/DDBJ whole genome shotgun (WGS) entry which is preliminary data.</text>
</comment>
<proteinExistence type="predicted"/>
<gene>
    <name evidence="1" type="ORF">IAD23_02435</name>
</gene>
<reference evidence="1" key="1">
    <citation type="submission" date="2020-10" db="EMBL/GenBank/DDBJ databases">
        <authorList>
            <person name="Gilroy R."/>
        </authorList>
    </citation>
    <scope>NUCLEOTIDE SEQUENCE</scope>
    <source>
        <strain evidence="1">CHK176-6737</strain>
    </source>
</reference>
<reference evidence="1" key="2">
    <citation type="journal article" date="2021" name="PeerJ">
        <title>Extensive microbial diversity within the chicken gut microbiome revealed by metagenomics and culture.</title>
        <authorList>
            <person name="Gilroy R."/>
            <person name="Ravi A."/>
            <person name="Getino M."/>
            <person name="Pursley I."/>
            <person name="Horton D.L."/>
            <person name="Alikhan N.F."/>
            <person name="Baker D."/>
            <person name="Gharbi K."/>
            <person name="Hall N."/>
            <person name="Watson M."/>
            <person name="Adriaenssens E.M."/>
            <person name="Foster-Nyarko E."/>
            <person name="Jarju S."/>
            <person name="Secka A."/>
            <person name="Antonio M."/>
            <person name="Oren A."/>
            <person name="Chaudhuri R.R."/>
            <person name="La Ragione R."/>
            <person name="Hildebrand F."/>
            <person name="Pallen M.J."/>
        </authorList>
    </citation>
    <scope>NUCLEOTIDE SEQUENCE</scope>
    <source>
        <strain evidence="1">CHK176-6737</strain>
    </source>
</reference>
<dbReference type="InterPro" id="IPR006520">
    <property type="entry name" value="Dit_BPSPP_N"/>
</dbReference>
<name>A0A9D1MTE6_9FIRM</name>
<dbReference type="AlphaFoldDB" id="A0A9D1MTE6"/>
<dbReference type="Proteomes" id="UP000824125">
    <property type="component" value="Unassembled WGS sequence"/>
</dbReference>
<organism evidence="1 2">
    <name type="scientific">Candidatus Scybalenecus merdavium</name>
    <dbReference type="NCBI Taxonomy" id="2840939"/>
    <lineage>
        <taxon>Bacteria</taxon>
        <taxon>Bacillati</taxon>
        <taxon>Bacillota</taxon>
        <taxon>Clostridia</taxon>
        <taxon>Eubacteriales</taxon>
        <taxon>Oscillospiraceae</taxon>
        <taxon>Oscillospiraceae incertae sedis</taxon>
        <taxon>Candidatus Scybalenecus</taxon>
    </lineage>
</organism>